<protein>
    <submittedName>
        <fullName evidence="2">Uncharacterized protein</fullName>
    </submittedName>
</protein>
<gene>
    <name evidence="2" type="ORF">METZ01_LOCUS100821</name>
</gene>
<dbReference type="AlphaFoldDB" id="A0A381W7P1"/>
<keyword evidence="1" id="KW-0472">Membrane</keyword>
<organism evidence="2">
    <name type="scientific">marine metagenome</name>
    <dbReference type="NCBI Taxonomy" id="408172"/>
    <lineage>
        <taxon>unclassified sequences</taxon>
        <taxon>metagenomes</taxon>
        <taxon>ecological metagenomes</taxon>
    </lineage>
</organism>
<sequence length="82" mass="9283">MKKYGIGIITGVILGISSMMFLGSSSTGSGSGRYEYISGSTVDMKIFDKRTGKMYVRGRDFVTEYDIINAYYRVRTYSLYEE</sequence>
<keyword evidence="1" id="KW-1133">Transmembrane helix</keyword>
<accession>A0A381W7P1</accession>
<evidence type="ECO:0000313" key="2">
    <source>
        <dbReference type="EMBL" id="SVA47967.1"/>
    </source>
</evidence>
<evidence type="ECO:0000256" key="1">
    <source>
        <dbReference type="SAM" id="Phobius"/>
    </source>
</evidence>
<name>A0A381W7P1_9ZZZZ</name>
<reference evidence="2" key="1">
    <citation type="submission" date="2018-05" db="EMBL/GenBank/DDBJ databases">
        <authorList>
            <person name="Lanie J.A."/>
            <person name="Ng W.-L."/>
            <person name="Kazmierczak K.M."/>
            <person name="Andrzejewski T.M."/>
            <person name="Davidsen T.M."/>
            <person name="Wayne K.J."/>
            <person name="Tettelin H."/>
            <person name="Glass J.I."/>
            <person name="Rusch D."/>
            <person name="Podicherti R."/>
            <person name="Tsui H.-C.T."/>
            <person name="Winkler M.E."/>
        </authorList>
    </citation>
    <scope>NUCLEOTIDE SEQUENCE</scope>
</reference>
<dbReference type="EMBL" id="UINC01010813">
    <property type="protein sequence ID" value="SVA47967.1"/>
    <property type="molecule type" value="Genomic_DNA"/>
</dbReference>
<feature type="transmembrane region" description="Helical" evidence="1">
    <location>
        <begin position="6"/>
        <end position="23"/>
    </location>
</feature>
<proteinExistence type="predicted"/>
<keyword evidence="1" id="KW-0812">Transmembrane</keyword>